<organism evidence="4 5">
    <name type="scientific">Harenicola maris</name>
    <dbReference type="NCBI Taxonomy" id="2841044"/>
    <lineage>
        <taxon>Bacteria</taxon>
        <taxon>Pseudomonadati</taxon>
        <taxon>Pseudomonadota</taxon>
        <taxon>Alphaproteobacteria</taxon>
        <taxon>Rhodobacterales</taxon>
        <taxon>Paracoccaceae</taxon>
        <taxon>Harenicola</taxon>
    </lineage>
</organism>
<feature type="signal peptide" evidence="2">
    <location>
        <begin position="1"/>
        <end position="20"/>
    </location>
</feature>
<keyword evidence="5" id="KW-1185">Reference proteome</keyword>
<evidence type="ECO:0000256" key="1">
    <source>
        <dbReference type="ARBA" id="ARBA00009387"/>
    </source>
</evidence>
<reference evidence="4 5" key="1">
    <citation type="journal article" date="2021" name="Arch. Microbiol.">
        <title>Harenicola maris gen. nov., sp. nov. isolated from the Sea of Japan shallow sediments.</title>
        <authorList>
            <person name="Romanenko L.A."/>
            <person name="Kurilenko V.V."/>
            <person name="Chernysheva N.Y."/>
            <person name="Tekutyeva L.A."/>
            <person name="Velansky P.V."/>
            <person name="Svetashev V.I."/>
            <person name="Isaeva M.P."/>
        </authorList>
    </citation>
    <scope>NUCLEOTIDE SEQUENCE [LARGE SCALE GENOMIC DNA]</scope>
    <source>
        <strain evidence="4 5">KMM 3653</strain>
    </source>
</reference>
<protein>
    <submittedName>
        <fullName evidence="4">Transglycosylase SLT domain-containing protein</fullName>
    </submittedName>
</protein>
<keyword evidence="2" id="KW-0732">Signal</keyword>
<evidence type="ECO:0000313" key="5">
    <source>
        <dbReference type="Proteomes" id="UP001315686"/>
    </source>
</evidence>
<dbReference type="EMBL" id="JADQAZ010000001">
    <property type="protein sequence ID" value="MBT0956267.1"/>
    <property type="molecule type" value="Genomic_DNA"/>
</dbReference>
<dbReference type="Proteomes" id="UP001315686">
    <property type="component" value="Unassembled WGS sequence"/>
</dbReference>
<feature type="chain" id="PRO_5042853592" evidence="2">
    <location>
        <begin position="21"/>
        <end position="263"/>
    </location>
</feature>
<dbReference type="InterPro" id="IPR023346">
    <property type="entry name" value="Lysozyme-like_dom_sf"/>
</dbReference>
<dbReference type="Gene3D" id="1.10.530.10">
    <property type="match status" value="1"/>
</dbReference>
<dbReference type="RefSeq" id="WP_327792473.1">
    <property type="nucleotide sequence ID" value="NZ_JADQAZ010000001.1"/>
</dbReference>
<name>A0AAP2CNC4_9RHOB</name>
<dbReference type="AlphaFoldDB" id="A0AAP2CNC4"/>
<evidence type="ECO:0000313" key="4">
    <source>
        <dbReference type="EMBL" id="MBT0956267.1"/>
    </source>
</evidence>
<sequence length="263" mass="28431">MTVAARLSLIALLILSPVFAQGQVTRPLARPEGLGEVKLPHLRPTPRISAMGGELSGSEAEARVFLAVQTVPSLSLRPAPRRGSLPRTRWEHQKGSGIWTRAALSALKGHAKPLVSMVPKDIEHWCPAYPDQGPEKRAAFWVGFMSALAKHESTYRATAVGGGGRWYGLLQIYPDTARRYGCRARTGEALKNGAANLSCAARIMAVTVRRDGVVGQGGRGGVAADWGPMVHSSKRADIAAWTRKQSYCVPMQVKRPMPRPKLG</sequence>
<feature type="domain" description="Transglycosylase SLT" evidence="3">
    <location>
        <begin position="137"/>
        <end position="206"/>
    </location>
</feature>
<dbReference type="Pfam" id="PF01464">
    <property type="entry name" value="SLT"/>
    <property type="match status" value="1"/>
</dbReference>
<evidence type="ECO:0000259" key="3">
    <source>
        <dbReference type="Pfam" id="PF01464"/>
    </source>
</evidence>
<proteinExistence type="inferred from homology"/>
<accession>A0AAP2CNC4</accession>
<dbReference type="SUPFAM" id="SSF53955">
    <property type="entry name" value="Lysozyme-like"/>
    <property type="match status" value="1"/>
</dbReference>
<comment type="caution">
    <text evidence="4">The sequence shown here is derived from an EMBL/GenBank/DDBJ whole genome shotgun (WGS) entry which is preliminary data.</text>
</comment>
<evidence type="ECO:0000256" key="2">
    <source>
        <dbReference type="SAM" id="SignalP"/>
    </source>
</evidence>
<gene>
    <name evidence="4" type="ORF">IV417_02615</name>
</gene>
<dbReference type="InterPro" id="IPR008258">
    <property type="entry name" value="Transglycosylase_SLT_dom_1"/>
</dbReference>
<comment type="similarity">
    <text evidence="1">Belongs to the virb1 family.</text>
</comment>